<dbReference type="InterPro" id="IPR018490">
    <property type="entry name" value="cNMP-bd_dom_sf"/>
</dbReference>
<dbReference type="PROSITE" id="PS50042">
    <property type="entry name" value="CNMP_BINDING_3"/>
    <property type="match status" value="1"/>
</dbReference>
<dbReference type="CDD" id="cd04587">
    <property type="entry name" value="CBS_pair_CAP-ED_NT_Pol-beta-like_DUF294_assoc"/>
    <property type="match status" value="1"/>
</dbReference>
<keyword evidence="2" id="KW-0129">CBS domain</keyword>
<evidence type="ECO:0000259" key="4">
    <source>
        <dbReference type="PROSITE" id="PS51371"/>
    </source>
</evidence>
<feature type="domain" description="CBS" evidence="4">
    <location>
        <begin position="223"/>
        <end position="279"/>
    </location>
</feature>
<evidence type="ECO:0000256" key="1">
    <source>
        <dbReference type="ARBA" id="ARBA00022737"/>
    </source>
</evidence>
<name>A0A1H9XLW4_9MICO</name>
<dbReference type="SUPFAM" id="SSF51206">
    <property type="entry name" value="cAMP-binding domain-like"/>
    <property type="match status" value="1"/>
</dbReference>
<proteinExistence type="predicted"/>
<dbReference type="RefSeq" id="WP_091762078.1">
    <property type="nucleotide sequence ID" value="NZ_FOHB01000009.1"/>
</dbReference>
<gene>
    <name evidence="5" type="ORF">SAMN05216199_4008</name>
</gene>
<dbReference type="Gene3D" id="3.10.580.10">
    <property type="entry name" value="CBS-domain"/>
    <property type="match status" value="1"/>
</dbReference>
<dbReference type="PANTHER" id="PTHR48108:SF31">
    <property type="entry name" value="CBS DOMAIN AND CYCLIC NUCLEOTIDE-REGULATED NUCLEOTIDYLTRANSFERASE"/>
    <property type="match status" value="1"/>
</dbReference>
<dbReference type="InterPro" id="IPR000595">
    <property type="entry name" value="cNMP-bd_dom"/>
</dbReference>
<dbReference type="InterPro" id="IPR046342">
    <property type="entry name" value="CBS_dom_sf"/>
</dbReference>
<dbReference type="Pfam" id="PF10335">
    <property type="entry name" value="DUF294_C"/>
    <property type="match status" value="1"/>
</dbReference>
<accession>A0A1H9XLW4</accession>
<dbReference type="InterPro" id="IPR014710">
    <property type="entry name" value="RmlC-like_jellyroll"/>
</dbReference>
<sequence length="620" mass="67889">MDTELVEIRDFLAEHAPYDTLPRPVLERLLPVLQVRYFRRGSVLLAVGQHTDVMYVLRSGAVDIRDRDGELVERSESGTSFAMSPLLQETPSSYEFTALEDSLVIAVPADAFLQLCREQAAFKAFFDRRHRQRTQQAQFAAQIAGRRFAGLRVAARELVTRPPVTADCGVSIREAAETMRSNGVSSLLLLRDGRLAGIVTDRDLRNRVVADGRDGDDPVATVMTTDPVTASPDDLAFEVLMEMVGRAIHHLPVVDDGHLLGVVTSTDLIRLEQANPIYLVGDLRRAATIDEVVRLSKRLPQVVRQMVEQDASADDVGRVATAIADATARRLLDLTAARLGPAPAPWCWVVLGSQARHEQGLASDQDNALLLSDDATPGDQRWFEELARRVSDGLAACGYAYCSGEVMATNPRWRQGLQEWKRTFGGWMTTPDPEAVLAGSIFFDMRPVGGSAELFTELQDDVLARTPGQKRFLAHLAGNAVANHPPLGFFRGFVLEGAGDHVDTLNLKRKGLGLVVDLARVHALAIGSPHVGTQSRLRAVASAGRLSAESAADLAGAMEFLGQVRLRHQAGQVRAGRTPDNFVSPEELSPFDKRHLRDAFQVVKQAQAVLARTYPLHYLS</sequence>
<dbReference type="SUPFAM" id="SSF54631">
    <property type="entry name" value="CBS-domain pair"/>
    <property type="match status" value="1"/>
</dbReference>
<dbReference type="PANTHER" id="PTHR48108">
    <property type="entry name" value="CBS DOMAIN-CONTAINING PROTEIN CBSX2, CHLOROPLASTIC"/>
    <property type="match status" value="1"/>
</dbReference>
<evidence type="ECO:0000259" key="3">
    <source>
        <dbReference type="PROSITE" id="PS50042"/>
    </source>
</evidence>
<dbReference type="STRING" id="587636.SAMN05216199_4008"/>
<dbReference type="SMART" id="SM00116">
    <property type="entry name" value="CBS"/>
    <property type="match status" value="2"/>
</dbReference>
<dbReference type="CDD" id="cd05401">
    <property type="entry name" value="NT_GlnE_GlnD_like"/>
    <property type="match status" value="1"/>
</dbReference>
<dbReference type="Proteomes" id="UP000199019">
    <property type="component" value="Unassembled WGS sequence"/>
</dbReference>
<keyword evidence="6" id="KW-1185">Reference proteome</keyword>
<dbReference type="GO" id="GO:0008773">
    <property type="term" value="F:[protein-PII] uridylyltransferase activity"/>
    <property type="evidence" value="ECO:0007669"/>
    <property type="project" value="InterPro"/>
</dbReference>
<keyword evidence="1" id="KW-0677">Repeat</keyword>
<dbReference type="CDD" id="cd00038">
    <property type="entry name" value="CAP_ED"/>
    <property type="match status" value="1"/>
</dbReference>
<dbReference type="Gene3D" id="2.60.120.10">
    <property type="entry name" value="Jelly Rolls"/>
    <property type="match status" value="1"/>
</dbReference>
<dbReference type="AlphaFoldDB" id="A0A1H9XLW4"/>
<evidence type="ECO:0000313" key="5">
    <source>
        <dbReference type="EMBL" id="SES47112.1"/>
    </source>
</evidence>
<evidence type="ECO:0000256" key="2">
    <source>
        <dbReference type="PROSITE-ProRule" id="PRU00703"/>
    </source>
</evidence>
<protein>
    <submittedName>
        <fullName evidence="5">CBS domain-containing protein</fullName>
    </submittedName>
</protein>
<dbReference type="InterPro" id="IPR018821">
    <property type="entry name" value="DUF294_put_nucleoTrafse_sb-bd"/>
</dbReference>
<feature type="domain" description="Cyclic nucleotide-binding" evidence="3">
    <location>
        <begin position="17"/>
        <end position="115"/>
    </location>
</feature>
<dbReference type="InterPro" id="IPR000644">
    <property type="entry name" value="CBS_dom"/>
</dbReference>
<dbReference type="EMBL" id="FOHB01000009">
    <property type="protein sequence ID" value="SES47112.1"/>
    <property type="molecule type" value="Genomic_DNA"/>
</dbReference>
<dbReference type="OrthoDB" id="9789996at2"/>
<dbReference type="Pfam" id="PF00027">
    <property type="entry name" value="cNMP_binding"/>
    <property type="match status" value="1"/>
</dbReference>
<dbReference type="InterPro" id="IPR051462">
    <property type="entry name" value="CBS_domain-containing"/>
</dbReference>
<dbReference type="Pfam" id="PF03445">
    <property type="entry name" value="DUF294"/>
    <property type="match status" value="1"/>
</dbReference>
<dbReference type="InterPro" id="IPR005105">
    <property type="entry name" value="GlnD_Uridyltrans_N"/>
</dbReference>
<evidence type="ECO:0000313" key="6">
    <source>
        <dbReference type="Proteomes" id="UP000199019"/>
    </source>
</evidence>
<organism evidence="5 6">
    <name type="scientific">Pedococcus cremeus</name>
    <dbReference type="NCBI Taxonomy" id="587636"/>
    <lineage>
        <taxon>Bacteria</taxon>
        <taxon>Bacillati</taxon>
        <taxon>Actinomycetota</taxon>
        <taxon>Actinomycetes</taxon>
        <taxon>Micrococcales</taxon>
        <taxon>Intrasporangiaceae</taxon>
        <taxon>Pedococcus</taxon>
    </lineage>
</organism>
<dbReference type="PROSITE" id="PS51371">
    <property type="entry name" value="CBS"/>
    <property type="match status" value="2"/>
</dbReference>
<feature type="domain" description="CBS" evidence="4">
    <location>
        <begin position="159"/>
        <end position="215"/>
    </location>
</feature>
<reference evidence="6" key="1">
    <citation type="submission" date="2016-10" db="EMBL/GenBank/DDBJ databases">
        <authorList>
            <person name="Varghese N."/>
            <person name="Submissions S."/>
        </authorList>
    </citation>
    <scope>NUCLEOTIDE SEQUENCE [LARGE SCALE GENOMIC DNA]</scope>
    <source>
        <strain evidence="6">CGMCC 1.6963</strain>
    </source>
</reference>
<dbReference type="SMART" id="SM00100">
    <property type="entry name" value="cNMP"/>
    <property type="match status" value="1"/>
</dbReference>
<dbReference type="Pfam" id="PF00571">
    <property type="entry name" value="CBS"/>
    <property type="match status" value="2"/>
</dbReference>